<reference evidence="10 11" key="1">
    <citation type="submission" date="2019-11" db="EMBL/GenBank/DDBJ databases">
        <authorList>
            <person name="He Y."/>
        </authorList>
    </citation>
    <scope>NUCLEOTIDE SEQUENCE [LARGE SCALE GENOMIC DNA]</scope>
    <source>
        <strain evidence="10 11">SCSIO 58843</strain>
    </source>
</reference>
<evidence type="ECO:0000256" key="4">
    <source>
        <dbReference type="ARBA" id="ARBA00022840"/>
    </source>
</evidence>
<evidence type="ECO:0000256" key="1">
    <source>
        <dbReference type="ARBA" id="ARBA00004651"/>
    </source>
</evidence>
<evidence type="ECO:0000256" key="6">
    <source>
        <dbReference type="ARBA" id="ARBA00023136"/>
    </source>
</evidence>
<dbReference type="Proteomes" id="UP000334019">
    <property type="component" value="Chromosome"/>
</dbReference>
<dbReference type="EMBL" id="CP045851">
    <property type="protein sequence ID" value="QGG96154.1"/>
    <property type="molecule type" value="Genomic_DNA"/>
</dbReference>
<evidence type="ECO:0000256" key="2">
    <source>
        <dbReference type="ARBA" id="ARBA00022692"/>
    </source>
</evidence>
<keyword evidence="5 7" id="KW-1133">Transmembrane helix</keyword>
<evidence type="ECO:0000259" key="8">
    <source>
        <dbReference type="PROSITE" id="PS50893"/>
    </source>
</evidence>
<dbReference type="SUPFAM" id="SSF90123">
    <property type="entry name" value="ABC transporter transmembrane region"/>
    <property type="match status" value="1"/>
</dbReference>
<dbReference type="Gene3D" id="1.20.1560.10">
    <property type="entry name" value="ABC transporter type 1, transmembrane domain"/>
    <property type="match status" value="1"/>
</dbReference>
<evidence type="ECO:0000256" key="7">
    <source>
        <dbReference type="SAM" id="Phobius"/>
    </source>
</evidence>
<dbReference type="SMART" id="SM00382">
    <property type="entry name" value="AAA"/>
    <property type="match status" value="1"/>
</dbReference>
<dbReference type="Gene3D" id="3.40.50.300">
    <property type="entry name" value="P-loop containing nucleotide triphosphate hydrolases"/>
    <property type="match status" value="1"/>
</dbReference>
<keyword evidence="3" id="KW-0547">Nucleotide-binding</keyword>
<dbReference type="InterPro" id="IPR039421">
    <property type="entry name" value="Type_1_exporter"/>
</dbReference>
<dbReference type="GO" id="GO:0016887">
    <property type="term" value="F:ATP hydrolysis activity"/>
    <property type="evidence" value="ECO:0007669"/>
    <property type="project" value="InterPro"/>
</dbReference>
<evidence type="ECO:0000313" key="11">
    <source>
        <dbReference type="Proteomes" id="UP000334019"/>
    </source>
</evidence>
<dbReference type="InterPro" id="IPR027417">
    <property type="entry name" value="P-loop_NTPase"/>
</dbReference>
<organism evidence="10 11">
    <name type="scientific">Actinomarinicola tropica</name>
    <dbReference type="NCBI Taxonomy" id="2789776"/>
    <lineage>
        <taxon>Bacteria</taxon>
        <taxon>Bacillati</taxon>
        <taxon>Actinomycetota</taxon>
        <taxon>Acidimicrobiia</taxon>
        <taxon>Acidimicrobiales</taxon>
        <taxon>Iamiaceae</taxon>
        <taxon>Actinomarinicola</taxon>
    </lineage>
</organism>
<dbReference type="PROSITE" id="PS50893">
    <property type="entry name" value="ABC_TRANSPORTER_2"/>
    <property type="match status" value="1"/>
</dbReference>
<gene>
    <name evidence="10" type="ORF">GH723_14175</name>
</gene>
<comment type="subcellular location">
    <subcellularLocation>
        <location evidence="1">Cell membrane</location>
        <topology evidence="1">Multi-pass membrane protein</topology>
    </subcellularLocation>
</comment>
<dbReference type="AlphaFoldDB" id="A0A5Q2RKZ1"/>
<dbReference type="KEGG" id="atq:GH723_14175"/>
<dbReference type="RefSeq" id="WP_153760260.1">
    <property type="nucleotide sequence ID" value="NZ_CP045851.1"/>
</dbReference>
<keyword evidence="2 7" id="KW-0812">Transmembrane</keyword>
<feature type="transmembrane region" description="Helical" evidence="7">
    <location>
        <begin position="133"/>
        <end position="156"/>
    </location>
</feature>
<accession>A0A5Q2RKZ1</accession>
<dbReference type="GO" id="GO:0005886">
    <property type="term" value="C:plasma membrane"/>
    <property type="evidence" value="ECO:0007669"/>
    <property type="project" value="UniProtKB-SubCell"/>
</dbReference>
<evidence type="ECO:0000256" key="5">
    <source>
        <dbReference type="ARBA" id="ARBA00022989"/>
    </source>
</evidence>
<dbReference type="PROSITE" id="PS50929">
    <property type="entry name" value="ABC_TM1F"/>
    <property type="match status" value="1"/>
</dbReference>
<dbReference type="SUPFAM" id="SSF52540">
    <property type="entry name" value="P-loop containing nucleoside triphosphate hydrolases"/>
    <property type="match status" value="1"/>
</dbReference>
<feature type="domain" description="ABC transmembrane type-1" evidence="9">
    <location>
        <begin position="116"/>
        <end position="291"/>
    </location>
</feature>
<dbReference type="PANTHER" id="PTHR24221">
    <property type="entry name" value="ATP-BINDING CASSETTE SUB-FAMILY B"/>
    <property type="match status" value="1"/>
</dbReference>
<sequence length="568" mass="60374">MSRHDSTPRAAWNLVRNDPVAYLFSWSQWVLFHMSPLVVGYLLKLVLDRLDVADPQVPVLLLVAILGAEVGRWTLLVSAAVQWHGAWVGWLTVPRVNALSSLATGGGPVAGRLPGSPGEAVSRFRDDTQDISLVLDVWLDVSGAVAAASVALVVMFSIDPLAAGAALLPVAVAVAISAALGPVLRTWRRDAREATASVTGFIGDTFGGILAVKTNAAESAVDTRFAALNASRAVVGRRDALGSEVIRSLGYGTGEVAVGVVLLLVASSLRSGELSIGDIGLFASYVPIVAGLPRWIGRLGVYHRQADVSVDRLAELMPVPDRHAALRPVRTHLRHGPPPMEPTATDGGRLQHLAVEGLTVRHLGSGRGVTDIDLDVRRGELVVLTGPVGSGKTTTLRAILGLVPRESGTITWNGVVVDDPALSLVPPRTAYLPQVPRLFSESLADTILLGHPDHELERALRLACLDEDLAGMADGPRTVIGPRGLRLSGGQIQRTGAARALVRRPELLVVDDLSSALDVETERELWRRMVEDATSSVLMVSHRPHVLEMASRIVTLDAGRVADVVEQG</sequence>
<dbReference type="Pfam" id="PF00664">
    <property type="entry name" value="ABC_membrane"/>
    <property type="match status" value="1"/>
</dbReference>
<dbReference type="InterPro" id="IPR036640">
    <property type="entry name" value="ABC1_TM_sf"/>
</dbReference>
<evidence type="ECO:0000256" key="3">
    <source>
        <dbReference type="ARBA" id="ARBA00022741"/>
    </source>
</evidence>
<name>A0A5Q2RKZ1_9ACTN</name>
<evidence type="ECO:0000259" key="9">
    <source>
        <dbReference type="PROSITE" id="PS50929"/>
    </source>
</evidence>
<dbReference type="InterPro" id="IPR011527">
    <property type="entry name" value="ABC1_TM_dom"/>
</dbReference>
<protein>
    <submittedName>
        <fullName evidence="10">ATP-binding cassette domain-containing protein</fullName>
    </submittedName>
</protein>
<keyword evidence="6 7" id="KW-0472">Membrane</keyword>
<feature type="transmembrane region" description="Helical" evidence="7">
    <location>
        <begin position="162"/>
        <end position="184"/>
    </location>
</feature>
<feature type="domain" description="ABC transporter" evidence="8">
    <location>
        <begin position="353"/>
        <end position="567"/>
    </location>
</feature>
<dbReference type="GO" id="GO:0005524">
    <property type="term" value="F:ATP binding"/>
    <property type="evidence" value="ECO:0007669"/>
    <property type="project" value="UniProtKB-KW"/>
</dbReference>
<feature type="transmembrane region" description="Helical" evidence="7">
    <location>
        <begin position="20"/>
        <end position="43"/>
    </location>
</feature>
<keyword evidence="4 10" id="KW-0067">ATP-binding</keyword>
<dbReference type="InterPro" id="IPR003439">
    <property type="entry name" value="ABC_transporter-like_ATP-bd"/>
</dbReference>
<dbReference type="PANTHER" id="PTHR24221:SF423">
    <property type="entry name" value="ABC TRANSPORTER"/>
    <property type="match status" value="1"/>
</dbReference>
<keyword evidence="11" id="KW-1185">Reference proteome</keyword>
<evidence type="ECO:0000313" key="10">
    <source>
        <dbReference type="EMBL" id="QGG96154.1"/>
    </source>
</evidence>
<dbReference type="Pfam" id="PF00005">
    <property type="entry name" value="ABC_tran"/>
    <property type="match status" value="1"/>
</dbReference>
<dbReference type="InterPro" id="IPR003593">
    <property type="entry name" value="AAA+_ATPase"/>
</dbReference>
<dbReference type="GO" id="GO:0140359">
    <property type="term" value="F:ABC-type transporter activity"/>
    <property type="evidence" value="ECO:0007669"/>
    <property type="project" value="InterPro"/>
</dbReference>
<proteinExistence type="predicted"/>